<accession>A0A9X4P8C5</accession>
<feature type="coiled-coil region" evidence="1">
    <location>
        <begin position="316"/>
        <end position="350"/>
    </location>
</feature>
<proteinExistence type="predicted"/>
<reference evidence="3" key="1">
    <citation type="submission" date="2016-03" db="EMBL/GenBank/DDBJ databases">
        <title>Co-evolution between Pasteurellaceae and their hosts.</title>
        <authorList>
            <person name="Hansen M.J."/>
            <person name="Bojesen A.M."/>
            <person name="Planet P."/>
        </authorList>
    </citation>
    <scope>NUCLEOTIDE SEQUENCE</scope>
    <source>
        <strain evidence="3">146/S8/89</strain>
    </source>
</reference>
<feature type="domain" description="Tape measure protein N-terminal" evidence="2">
    <location>
        <begin position="72"/>
        <end position="263"/>
    </location>
</feature>
<comment type="caution">
    <text evidence="3">The sequence shown here is derived from an EMBL/GenBank/DDBJ whole genome shotgun (WGS) entry which is preliminary data.</text>
</comment>
<dbReference type="Proteomes" id="UP001155500">
    <property type="component" value="Unassembled WGS sequence"/>
</dbReference>
<dbReference type="RefSeq" id="WP_279571987.1">
    <property type="nucleotide sequence ID" value="NZ_LWID01000001.1"/>
</dbReference>
<organism evidence="3 4">
    <name type="scientific">Volucribacter amazonae</name>
    <dbReference type="NCBI Taxonomy" id="256731"/>
    <lineage>
        <taxon>Bacteria</taxon>
        <taxon>Pseudomonadati</taxon>
        <taxon>Pseudomonadota</taxon>
        <taxon>Gammaproteobacteria</taxon>
        <taxon>Pasteurellales</taxon>
        <taxon>Pasteurellaceae</taxon>
        <taxon>Volucribacter</taxon>
    </lineage>
</organism>
<name>A0A9X4P8C5_9PAST</name>
<evidence type="ECO:0000259" key="2">
    <source>
        <dbReference type="Pfam" id="PF20155"/>
    </source>
</evidence>
<sequence>MSGGLGHLNIQLSLDQVKFQQNLHKAQQKAKQFSERTTQYLGNIEKAMNSIDSSNSWTRWAVKLTIGKNIVKSALAQADSYTELRNKMALVTESATAQSQALANVFDISMRTAQSVEATSSVYQTFAQNAKQLGLNQADVANLTETVSKAVAISGASTATASNALIQFSQSLLMGKLKAQEFNSLMTQTPAVIQAIANGLGLTTAQLKAMVDKGEISAEKMIEGLRKAKTSVDELHRQTALTVNGAFGNLSTAMTKFVGEVDQAHGVSQKLAEAIDYVAQNLEETIKMAGLFIAALSLGHIGKYTAALVRKSYAIAKNTSETIKEAQAIHNKVQAELKEAQSTQRLLERQLRLSTIEQQRIAIRHQIEAQSVRIKQLTDAETLAQQNLTYTKVLATRATKGLQAAMGLIGGPAGAATIAIGALVSFVYQAKQAREQALDTASANDRLAESYDNLTESALNLKIHQQLEQLENYEEQIKKTQQAISIIQQAAWQFGLPISEKELKNIQKLQAELEQLKENQNIDLSALEKQLTQLGKTFIRSGKNIEEFKQHLKVMGIQADLVEKVIQNVPLSLDELTDSTKQSEQAIIDFEQALKKLAEKEQEVSQRLEILTLETAGHNKEAYVLAGLYQTLGVTGKEYAEVLKAIATGDIEAAESAAQAINLSAESLQTMLNMAGQLGGMYEKDKQSQTLSKNLKASAKKTTQELRKEWTDYFYQLERTGANTWQTIQLEEQRSLQELAEKLKHSIASYEEVEQAKTLIVQRYAKQRAELAARYDVKLAAKHQLDQQTQEIDELQKAGALGSLEATRAKQNAKFQYAQTVAQNAVSPLDQMQALYDPNQAIQNQQSQELALLQAFNEQKLMTEEEFQRRKQQIIDRYKYDQQQKDLTAYSEGLSALGSSFEQMASMVEQSAGKQSAAYKTIFATAKAFAIAEGMVNIYSAAIKVMNDWDSMTYAERIGKSMALMAQGMGLITKISSVGFASGGYTGDGGKYAPAGIVHRGEYVITKEATARLGRGFLDQLNYGIVPRRGFATGGGIAIPAVPRQNTNFSPSNGQTTSQVNITINIDKSGNEESDTKQQAQQAATLGRELEAAVLAVLHKQRRPGGLLSGG</sequence>
<dbReference type="InterPro" id="IPR013491">
    <property type="entry name" value="Tape_meas_N"/>
</dbReference>
<evidence type="ECO:0000256" key="1">
    <source>
        <dbReference type="SAM" id="Coils"/>
    </source>
</evidence>
<keyword evidence="4" id="KW-1185">Reference proteome</keyword>
<keyword evidence="1" id="KW-0175">Coiled coil</keyword>
<feature type="coiled-coil region" evidence="1">
    <location>
        <begin position="580"/>
        <end position="614"/>
    </location>
</feature>
<protein>
    <recommendedName>
        <fullName evidence="2">Tape measure protein N-terminal domain-containing protein</fullName>
    </recommendedName>
</protein>
<dbReference type="AlphaFoldDB" id="A0A9X4P8C5"/>
<dbReference type="EMBL" id="LWID01000001">
    <property type="protein sequence ID" value="MDG6894515.1"/>
    <property type="molecule type" value="Genomic_DNA"/>
</dbReference>
<evidence type="ECO:0000313" key="3">
    <source>
        <dbReference type="EMBL" id="MDG6894515.1"/>
    </source>
</evidence>
<feature type="coiled-coil region" evidence="1">
    <location>
        <begin position="456"/>
        <end position="537"/>
    </location>
</feature>
<dbReference type="Pfam" id="PF20155">
    <property type="entry name" value="TMP_3"/>
    <property type="match status" value="1"/>
</dbReference>
<evidence type="ECO:0000313" key="4">
    <source>
        <dbReference type="Proteomes" id="UP001155500"/>
    </source>
</evidence>
<dbReference type="NCBIfam" id="TIGR02675">
    <property type="entry name" value="tape_meas_nterm"/>
    <property type="match status" value="1"/>
</dbReference>
<feature type="coiled-coil region" evidence="1">
    <location>
        <begin position="733"/>
        <end position="798"/>
    </location>
</feature>
<gene>
    <name evidence="3" type="ORF">A6A20_02480</name>
</gene>